<dbReference type="RefSeq" id="WP_121532113.1">
    <property type="nucleotide sequence ID" value="NZ_RCHE01000016.1"/>
</dbReference>
<proteinExistence type="predicted"/>
<organism evidence="1 2">
    <name type="scientific">Acinetobacter cumulans</name>
    <dbReference type="NCBI Taxonomy" id="2136182"/>
    <lineage>
        <taxon>Bacteria</taxon>
        <taxon>Pseudomonadati</taxon>
        <taxon>Pseudomonadota</taxon>
        <taxon>Gammaproteobacteria</taxon>
        <taxon>Moraxellales</taxon>
        <taxon>Moraxellaceae</taxon>
        <taxon>Acinetobacter</taxon>
    </lineage>
</organism>
<protein>
    <submittedName>
        <fullName evidence="1">Uncharacterized protein</fullName>
    </submittedName>
</protein>
<comment type="caution">
    <text evidence="1">The sequence shown here is derived from an EMBL/GenBank/DDBJ whole genome shotgun (WGS) entry which is preliminary data.</text>
</comment>
<evidence type="ECO:0000313" key="2">
    <source>
        <dbReference type="Proteomes" id="UP000273105"/>
    </source>
</evidence>
<evidence type="ECO:0000313" key="1">
    <source>
        <dbReference type="EMBL" id="RLL46138.1"/>
    </source>
</evidence>
<gene>
    <name evidence="1" type="ORF">D9K79_08645</name>
</gene>
<name>A0ABX9U722_9GAMM</name>
<dbReference type="EMBL" id="RCHE01000016">
    <property type="protein sequence ID" value="RLL46138.1"/>
    <property type="molecule type" value="Genomic_DNA"/>
</dbReference>
<keyword evidence="2" id="KW-1185">Reference proteome</keyword>
<dbReference type="Proteomes" id="UP000273105">
    <property type="component" value="Unassembled WGS sequence"/>
</dbReference>
<accession>A0ABX9U722</accession>
<reference evidence="1 2" key="1">
    <citation type="submission" date="2018-09" db="EMBL/GenBank/DDBJ databases">
        <title>The draft genome of Acinetobacter sp. strains.</title>
        <authorList>
            <person name="Qin J."/>
            <person name="Feng Y."/>
            <person name="Zong Z."/>
        </authorList>
    </citation>
    <scope>NUCLEOTIDE SEQUENCE [LARGE SCALE GENOMIC DNA]</scope>
    <source>
        <strain evidence="1 2">WCHAc060001</strain>
    </source>
</reference>
<sequence length="415" mass="48908">MSLGAVYLWEPEVTAKIPNLNESERTAYELYQKHRNTPAKGRKIKDWAEFMLNKVTDDAYSDYFTEETKQWCINLQQEILAEPRAVLELDHFDHIAQGDALYRVFYEAVKETGVGFYEPRFAVWGFSVLQVPADAVAQVLKSYLEPLSSEQQSFDLDNIEAPRNIKNAEELFNLWCSQHPLLKKYELHIFCKKYDFMELDENDSDAKTAVNNTHRSFNFICETRNIFYQLQFILWGFIESHNIDFSFDLSNHFLTPELKEKFGKKLKFRIDIADIRDITRKNSSGSYRLNFDIVSRKWESAYGVKTFFQEFDKFVKFLNKHFSDGNLQSLQAWAYGDALDHVLVQMHWSQELMIIALGLDKNYLDKRYQFHQEILTSEKRDSELEYLNDSYQEYLVLMDLVREAGTALAPYLKKN</sequence>